<protein>
    <submittedName>
        <fullName evidence="2">Mannosyltransferase</fullName>
    </submittedName>
</protein>
<dbReference type="Proteomes" id="UP000034879">
    <property type="component" value="Unassembled WGS sequence"/>
</dbReference>
<reference evidence="2 3" key="1">
    <citation type="journal article" date="2015" name="Nature">
        <title>rRNA introns, odd ribosomes, and small enigmatic genomes across a large radiation of phyla.</title>
        <authorList>
            <person name="Brown C.T."/>
            <person name="Hug L.A."/>
            <person name="Thomas B.C."/>
            <person name="Sharon I."/>
            <person name="Castelle C.J."/>
            <person name="Singh A."/>
            <person name="Wilkins M.J."/>
            <person name="Williams K.H."/>
            <person name="Banfield J.F."/>
        </authorList>
    </citation>
    <scope>NUCLEOTIDE SEQUENCE [LARGE SCALE GENOMIC DNA]</scope>
</reference>
<dbReference type="CDD" id="cd03809">
    <property type="entry name" value="GT4_MtfB-like"/>
    <property type="match status" value="1"/>
</dbReference>
<sequence>MRIGIYFTPTGDQGGVYTYSVAILEALAHIPGHQYVIISTSADVPAKFLHHRNFTLVDLYSRTREISLKTRDLISYTLARVAPWLTQLLYRFRLYHLLTPIYRLTMTAQIKAVEEQNLDLIFYPTSSNLSFLAATPAVVTVHDLQHRLNPQFPEVSAGGRWEHREYGFTNINDQAFRVLVDSKIGKEDWLNFYPTDPDRVVSLPYLPPSDLQTKISPKVLKQTVHDLKLPSRFIYYPAKFWPHKNHLNLLKSLVLLKKKGKKIHLVLTGSKDADFSSFPAADSYAIKNKISDQVHYLGFVTKPQLSALYKLATALIMPTYFGPTNIPVLEAWVMGTSVITSDIRGCRDQLGNAGLLANPDKPKEIASAIAKIYSRASLRTKLISNGHRRVKLWTQAGFTDRIGAIIKDFVKASRDHRNS</sequence>
<feature type="domain" description="Glycosyl transferase family 1" evidence="1">
    <location>
        <begin position="228"/>
        <end position="388"/>
    </location>
</feature>
<dbReference type="PANTHER" id="PTHR46401:SF8">
    <property type="entry name" value="BLL6006 PROTEIN"/>
    <property type="match status" value="1"/>
</dbReference>
<proteinExistence type="predicted"/>
<keyword evidence="2" id="KW-0808">Transferase</keyword>
<comment type="caution">
    <text evidence="2">The sequence shown here is derived from an EMBL/GenBank/DDBJ whole genome shotgun (WGS) entry which is preliminary data.</text>
</comment>
<keyword evidence="2" id="KW-0328">Glycosyltransferase</keyword>
<dbReference type="PANTHER" id="PTHR46401">
    <property type="entry name" value="GLYCOSYLTRANSFERASE WBBK-RELATED"/>
    <property type="match status" value="1"/>
</dbReference>
<name>A0A0G1SYQ6_9BACT</name>
<gene>
    <name evidence="2" type="ORF">UY01_C0029G0010</name>
</gene>
<dbReference type="AlphaFoldDB" id="A0A0G1SYQ6"/>
<evidence type="ECO:0000313" key="2">
    <source>
        <dbReference type="EMBL" id="KKU74664.1"/>
    </source>
</evidence>
<accession>A0A0G1SYQ6</accession>
<organism evidence="2 3">
    <name type="scientific">Candidatus Nomurabacteria bacterium GW2011_GWB1_47_6</name>
    <dbReference type="NCBI Taxonomy" id="1618749"/>
    <lineage>
        <taxon>Bacteria</taxon>
        <taxon>Candidatus Nomuraibacteriota</taxon>
    </lineage>
</organism>
<dbReference type="Pfam" id="PF00534">
    <property type="entry name" value="Glycos_transf_1"/>
    <property type="match status" value="1"/>
</dbReference>
<dbReference type="InterPro" id="IPR001296">
    <property type="entry name" value="Glyco_trans_1"/>
</dbReference>
<evidence type="ECO:0000313" key="3">
    <source>
        <dbReference type="Proteomes" id="UP000034879"/>
    </source>
</evidence>
<dbReference type="Gene3D" id="3.40.50.2000">
    <property type="entry name" value="Glycogen Phosphorylase B"/>
    <property type="match status" value="1"/>
</dbReference>
<dbReference type="EMBL" id="LCOJ01000029">
    <property type="protein sequence ID" value="KKU74664.1"/>
    <property type="molecule type" value="Genomic_DNA"/>
</dbReference>
<dbReference type="GO" id="GO:0016757">
    <property type="term" value="F:glycosyltransferase activity"/>
    <property type="evidence" value="ECO:0007669"/>
    <property type="project" value="UniProtKB-KW"/>
</dbReference>
<dbReference type="SUPFAM" id="SSF53756">
    <property type="entry name" value="UDP-Glycosyltransferase/glycogen phosphorylase"/>
    <property type="match status" value="1"/>
</dbReference>
<evidence type="ECO:0000259" key="1">
    <source>
        <dbReference type="Pfam" id="PF00534"/>
    </source>
</evidence>